<keyword evidence="1" id="KW-1185">Reference proteome</keyword>
<dbReference type="PANTHER" id="PTHR31973:SF187">
    <property type="entry name" value="MUTATOR TRANSPOSASE MUDRA PROTEIN"/>
    <property type="match status" value="1"/>
</dbReference>
<dbReference type="Proteomes" id="UP001652660">
    <property type="component" value="Chromosome 11c"/>
</dbReference>
<organism evidence="1 2">
    <name type="scientific">Coffea arabica</name>
    <name type="common">Arabian coffee</name>
    <dbReference type="NCBI Taxonomy" id="13443"/>
    <lineage>
        <taxon>Eukaryota</taxon>
        <taxon>Viridiplantae</taxon>
        <taxon>Streptophyta</taxon>
        <taxon>Embryophyta</taxon>
        <taxon>Tracheophyta</taxon>
        <taxon>Spermatophyta</taxon>
        <taxon>Magnoliopsida</taxon>
        <taxon>eudicotyledons</taxon>
        <taxon>Gunneridae</taxon>
        <taxon>Pentapetalae</taxon>
        <taxon>asterids</taxon>
        <taxon>lamiids</taxon>
        <taxon>Gentianales</taxon>
        <taxon>Rubiaceae</taxon>
        <taxon>Ixoroideae</taxon>
        <taxon>Gardenieae complex</taxon>
        <taxon>Bertiereae - Coffeeae clade</taxon>
        <taxon>Coffeeae</taxon>
        <taxon>Coffea</taxon>
    </lineage>
</organism>
<dbReference type="GeneID" id="140016541"/>
<accession>A0ABM4W318</accession>
<gene>
    <name evidence="2" type="primary">LOC140016541</name>
</gene>
<dbReference type="RefSeq" id="XP_071926183.1">
    <property type="nucleotide sequence ID" value="XM_072070082.1"/>
</dbReference>
<name>A0ABM4W318_COFAR</name>
<proteinExistence type="predicted"/>
<sequence>MYSILNGFEVTFTKNDKDKVVAICPNKCGWRIYASGYNENKVTLQVKSIKGLPHECPWSFKNKSANSRWLSKMFKEEIADHSAKEKAEEAVKGSCAKQYAKLRDYCATLLQRNPGLVAFIVTKKSQLCKSPIFKRMFVIFTAQKEGFVNACRLVIGLDACPLKGIMRGQLMSAIGRDANNQMFLIAMALVEFGLIDCIENKYPGVEHRFYVRHMYANFKLKFKDKHLRDLMWVAARAYLPSYYESKMRELQTVAPEAHA</sequence>
<reference evidence="2" key="1">
    <citation type="submission" date="2025-08" db="UniProtKB">
        <authorList>
            <consortium name="RefSeq"/>
        </authorList>
    </citation>
    <scope>IDENTIFICATION</scope>
    <source>
        <tissue evidence="2">Leaves</tissue>
    </source>
</reference>
<evidence type="ECO:0008006" key="3">
    <source>
        <dbReference type="Google" id="ProtNLM"/>
    </source>
</evidence>
<evidence type="ECO:0000313" key="1">
    <source>
        <dbReference type="Proteomes" id="UP001652660"/>
    </source>
</evidence>
<dbReference type="PANTHER" id="PTHR31973">
    <property type="entry name" value="POLYPROTEIN, PUTATIVE-RELATED"/>
    <property type="match status" value="1"/>
</dbReference>
<evidence type="ECO:0000313" key="2">
    <source>
        <dbReference type="RefSeq" id="XP_071926183.1"/>
    </source>
</evidence>
<protein>
    <recommendedName>
        <fullName evidence="3">Transposase MuDR plant domain-containing protein</fullName>
    </recommendedName>
</protein>